<gene>
    <name evidence="3" type="ORF">LPJ61_004108</name>
</gene>
<comment type="caution">
    <text evidence="3">The sequence shown here is derived from an EMBL/GenBank/DDBJ whole genome shotgun (WGS) entry which is preliminary data.</text>
</comment>
<dbReference type="SUPFAM" id="SSF48452">
    <property type="entry name" value="TPR-like"/>
    <property type="match status" value="1"/>
</dbReference>
<evidence type="ECO:0000256" key="1">
    <source>
        <dbReference type="ARBA" id="ARBA00006995"/>
    </source>
</evidence>
<dbReference type="EMBL" id="JANBOI010000850">
    <property type="protein sequence ID" value="KAJ1728296.1"/>
    <property type="molecule type" value="Genomic_DNA"/>
</dbReference>
<comment type="similarity">
    <text evidence="1">Belongs to the TTC36 family.</text>
</comment>
<dbReference type="OrthoDB" id="539634at2759"/>
<keyword evidence="4" id="KW-1185">Reference proteome</keyword>
<sequence>MDSTSTPTGPSRHDAKLVDILLNSAIDGEYVRDQISGTFTSYDPGHHTDEPAREKPPAIPADLLAMLRKREIQAIHAAENGQLDSAVLKLTEIIADCPHYASAYNNRAQARRLQGTSTQDVMADLDMAVSYAADQNTLAQAFTQKAVVLKESGDQDGAFYYFSQGAKHGSEVAKMAVARENPYAKMCGNMVAQAMKQLRCQKPALSS</sequence>
<dbReference type="PANTHER" id="PTHR21405">
    <property type="entry name" value="CDNA SEQUENCE BC021608"/>
    <property type="match status" value="1"/>
</dbReference>
<evidence type="ECO:0008006" key="5">
    <source>
        <dbReference type="Google" id="ProtNLM"/>
    </source>
</evidence>
<dbReference type="InterPro" id="IPR038906">
    <property type="entry name" value="TTC36"/>
</dbReference>
<name>A0A9W8CV08_9FUNG</name>
<accession>A0A9W8CV08</accession>
<evidence type="ECO:0000256" key="2">
    <source>
        <dbReference type="SAM" id="MobiDB-lite"/>
    </source>
</evidence>
<dbReference type="PANTHER" id="PTHR21405:SF0">
    <property type="entry name" value="TETRATRICOPEPTIDE REPEAT PROTEIN 36"/>
    <property type="match status" value="1"/>
</dbReference>
<dbReference type="Proteomes" id="UP001143981">
    <property type="component" value="Unassembled WGS sequence"/>
</dbReference>
<protein>
    <recommendedName>
        <fullName evidence="5">TPR-like protein</fullName>
    </recommendedName>
</protein>
<dbReference type="InterPro" id="IPR011990">
    <property type="entry name" value="TPR-like_helical_dom_sf"/>
</dbReference>
<evidence type="ECO:0000313" key="4">
    <source>
        <dbReference type="Proteomes" id="UP001143981"/>
    </source>
</evidence>
<dbReference type="Gene3D" id="1.25.40.10">
    <property type="entry name" value="Tetratricopeptide repeat domain"/>
    <property type="match status" value="1"/>
</dbReference>
<feature type="compositionally biased region" description="Basic and acidic residues" evidence="2">
    <location>
        <begin position="44"/>
        <end position="56"/>
    </location>
</feature>
<evidence type="ECO:0000313" key="3">
    <source>
        <dbReference type="EMBL" id="KAJ1728296.1"/>
    </source>
</evidence>
<feature type="region of interest" description="Disordered" evidence="2">
    <location>
        <begin position="37"/>
        <end position="56"/>
    </location>
</feature>
<reference evidence="3" key="1">
    <citation type="submission" date="2022-07" db="EMBL/GenBank/DDBJ databases">
        <title>Phylogenomic reconstructions and comparative analyses of Kickxellomycotina fungi.</title>
        <authorList>
            <person name="Reynolds N.K."/>
            <person name="Stajich J.E."/>
            <person name="Barry K."/>
            <person name="Grigoriev I.V."/>
            <person name="Crous P."/>
            <person name="Smith M.E."/>
        </authorList>
    </citation>
    <scope>NUCLEOTIDE SEQUENCE</scope>
    <source>
        <strain evidence="3">BCRC 34381</strain>
    </source>
</reference>
<dbReference type="AlphaFoldDB" id="A0A9W8CV08"/>
<proteinExistence type="inferred from homology"/>
<organism evidence="3 4">
    <name type="scientific">Coemansia biformis</name>
    <dbReference type="NCBI Taxonomy" id="1286918"/>
    <lineage>
        <taxon>Eukaryota</taxon>
        <taxon>Fungi</taxon>
        <taxon>Fungi incertae sedis</taxon>
        <taxon>Zoopagomycota</taxon>
        <taxon>Kickxellomycotina</taxon>
        <taxon>Kickxellomycetes</taxon>
        <taxon>Kickxellales</taxon>
        <taxon>Kickxellaceae</taxon>
        <taxon>Coemansia</taxon>
    </lineage>
</organism>
<dbReference type="GO" id="GO:0006570">
    <property type="term" value="P:tyrosine metabolic process"/>
    <property type="evidence" value="ECO:0007669"/>
    <property type="project" value="TreeGrafter"/>
</dbReference>